<evidence type="ECO:0000256" key="1">
    <source>
        <dbReference type="ARBA" id="ARBA00004127"/>
    </source>
</evidence>
<evidence type="ECO:0000256" key="5">
    <source>
        <dbReference type="HAMAP-Rule" id="MF_00445"/>
    </source>
</evidence>
<dbReference type="GO" id="GO:0042773">
    <property type="term" value="P:ATP synthesis coupled electron transport"/>
    <property type="evidence" value="ECO:0007669"/>
    <property type="project" value="InterPro"/>
</dbReference>
<dbReference type="EMBL" id="PDEP01000012">
    <property type="protein sequence ID" value="PEN05652.1"/>
    <property type="molecule type" value="Genomic_DNA"/>
</dbReference>
<dbReference type="GO" id="GO:0008137">
    <property type="term" value="F:NADH dehydrogenase (ubiquinone) activity"/>
    <property type="evidence" value="ECO:0007669"/>
    <property type="project" value="InterPro"/>
</dbReference>
<keyword evidence="5" id="KW-1003">Cell membrane</keyword>
<dbReference type="GO" id="GO:0048038">
    <property type="term" value="F:quinone binding"/>
    <property type="evidence" value="ECO:0007669"/>
    <property type="project" value="UniProtKB-KW"/>
</dbReference>
<sequence>MDLSGAFTAMWADLPAIFSMLIVGAAGLVVILMEAFQNRDPRIPWLTAGAFGLAMGWEAFQLGTAPDTAFFEQLRTGGYAAYINLLILGAGLFTTLVSPPYLRRLNRNFGEVYALLLFATVGMIMLGTSNTLISVFVGLETMSVCLYIMAGLLREDEGGIESGFKYFVLGAFSTGFLLYGIALMYGTTGTMHLPEMAGAFPDGVPLLFWAGVGLVIVGFGFKVSAAPFHMWTPDVYQGAPTTLTGYMSTASKASAFAALILILFFALPSAQASLVLAVLALITMAVGNVMALRQANVKRMLAYSSIAHAGYMFVALASGTTAGYSGALFYLLVYTVMNLGAFGVLALLEWDGMAGRKQTLSSLAGMGLERPVLGASMAVFMFSLIGFPPFGGFIGKYYIFAPAVSAGLTWLVIIGLLFSAMSGYYYLRVIYVLYMQTAADVAEADRAPEGGFAQPAWLSTAAVALCAVLLLVLGVAFSGVVDVTEMLFIQADAMAQTP</sequence>
<feature type="transmembrane region" description="Helical" evidence="5">
    <location>
        <begin position="206"/>
        <end position="231"/>
    </location>
</feature>
<dbReference type="NCBIfam" id="TIGR01770">
    <property type="entry name" value="NDH_I_N"/>
    <property type="match status" value="1"/>
</dbReference>
<dbReference type="OrthoDB" id="9811718at2"/>
<proteinExistence type="inferred from homology"/>
<dbReference type="EC" id="7.1.1.-" evidence="5"/>
<comment type="subunit">
    <text evidence="5">NDH-1 is composed of 14 different subunits. Subunits NuoA, H, J, K, L, M, N constitute the membrane sector of the complex.</text>
</comment>
<feature type="transmembrane region" description="Helical" evidence="5">
    <location>
        <begin position="397"/>
        <end position="427"/>
    </location>
</feature>
<feature type="transmembrane region" description="Helical" evidence="5">
    <location>
        <begin position="301"/>
        <end position="322"/>
    </location>
</feature>
<evidence type="ECO:0000256" key="4">
    <source>
        <dbReference type="ARBA" id="ARBA00023136"/>
    </source>
</evidence>
<keyword evidence="5" id="KW-0830">Ubiquinone</keyword>
<dbReference type="Proteomes" id="UP000221024">
    <property type="component" value="Unassembled WGS sequence"/>
</dbReference>
<dbReference type="RefSeq" id="WP_098062907.1">
    <property type="nucleotide sequence ID" value="NZ_PDEP01000012.1"/>
</dbReference>
<keyword evidence="2 5" id="KW-0812">Transmembrane</keyword>
<keyword evidence="5" id="KW-0874">Quinone</keyword>
<protein>
    <recommendedName>
        <fullName evidence="5">NADH-quinone oxidoreductase subunit N</fullName>
        <ecNumber evidence="5">7.1.1.-</ecNumber>
    </recommendedName>
    <alternativeName>
        <fullName evidence="5">NADH dehydrogenase I subunit N</fullName>
    </alternativeName>
    <alternativeName>
        <fullName evidence="5">NDH-1 subunit N</fullName>
    </alternativeName>
</protein>
<comment type="function">
    <text evidence="5">NDH-1 shuttles electrons from NADH, via FMN and iron-sulfur (Fe-S) centers, to quinones in the respiratory chain. The immediate electron acceptor for the enzyme in this species is believed to be ubiquinone. Couples the redox reaction to proton translocation (for every two electrons transferred, four hydrogen ions are translocated across the cytoplasmic membrane), and thus conserves the redox energy in a proton gradient.</text>
</comment>
<dbReference type="InterPro" id="IPR001750">
    <property type="entry name" value="ND/Mrp_TM"/>
</dbReference>
<feature type="transmembrane region" description="Helical" evidence="5">
    <location>
        <begin position="166"/>
        <end position="186"/>
    </location>
</feature>
<feature type="transmembrane region" description="Helical" evidence="5">
    <location>
        <begin position="109"/>
        <end position="126"/>
    </location>
</feature>
<feature type="transmembrane region" description="Helical" evidence="5">
    <location>
        <begin position="16"/>
        <end position="36"/>
    </location>
</feature>
<comment type="subcellular location">
    <subcellularLocation>
        <location evidence="5">Cell membrane</location>
        <topology evidence="5">Multi-pass membrane protein</topology>
    </subcellularLocation>
    <subcellularLocation>
        <location evidence="1">Endomembrane system</location>
        <topology evidence="1">Multi-pass membrane protein</topology>
    </subcellularLocation>
    <subcellularLocation>
        <location evidence="6">Membrane</location>
        <topology evidence="6">Multi-pass membrane protein</topology>
    </subcellularLocation>
</comment>
<evidence type="ECO:0000313" key="9">
    <source>
        <dbReference type="Proteomes" id="UP000221024"/>
    </source>
</evidence>
<keyword evidence="5" id="KW-1278">Translocase</keyword>
<name>A0A2H3NQU3_9BACT</name>
<keyword evidence="5" id="KW-0520">NAD</keyword>
<dbReference type="Pfam" id="PF00361">
    <property type="entry name" value="Proton_antipo_M"/>
    <property type="match status" value="1"/>
</dbReference>
<feature type="transmembrane region" description="Helical" evidence="5">
    <location>
        <begin position="371"/>
        <end position="391"/>
    </location>
</feature>
<evidence type="ECO:0000313" key="8">
    <source>
        <dbReference type="EMBL" id="PEN05652.1"/>
    </source>
</evidence>
<dbReference type="AlphaFoldDB" id="A0A2H3NQU3"/>
<evidence type="ECO:0000256" key="3">
    <source>
        <dbReference type="ARBA" id="ARBA00022989"/>
    </source>
</evidence>
<evidence type="ECO:0000259" key="7">
    <source>
        <dbReference type="Pfam" id="PF00361"/>
    </source>
</evidence>
<keyword evidence="4 5" id="KW-0472">Membrane</keyword>
<feature type="transmembrane region" description="Helical" evidence="5">
    <location>
        <begin position="43"/>
        <end position="60"/>
    </location>
</feature>
<evidence type="ECO:0000256" key="6">
    <source>
        <dbReference type="RuleBase" id="RU000320"/>
    </source>
</evidence>
<reference evidence="8 9" key="1">
    <citation type="submission" date="2017-10" db="EMBL/GenBank/DDBJ databases">
        <title>Draft genome of Longimonas halophila.</title>
        <authorList>
            <person name="Goh K.M."/>
            <person name="Shamsir M.S."/>
            <person name="Lim S.W."/>
        </authorList>
    </citation>
    <scope>NUCLEOTIDE SEQUENCE [LARGE SCALE GENOMIC DNA]</scope>
    <source>
        <strain evidence="8 9">KCTC 42399</strain>
    </source>
</reference>
<dbReference type="GO" id="GO:0050136">
    <property type="term" value="F:NADH dehydrogenase (quinone) (non-electrogenic) activity"/>
    <property type="evidence" value="ECO:0007669"/>
    <property type="project" value="UniProtKB-UniRule"/>
</dbReference>
<dbReference type="GO" id="GO:0012505">
    <property type="term" value="C:endomembrane system"/>
    <property type="evidence" value="ECO:0007669"/>
    <property type="project" value="UniProtKB-SubCell"/>
</dbReference>
<feature type="transmembrane region" description="Helical" evidence="5">
    <location>
        <begin position="328"/>
        <end position="350"/>
    </location>
</feature>
<accession>A0A2H3NQU3</accession>
<organism evidence="8 9">
    <name type="scientific">Longimonas halophila</name>
    <dbReference type="NCBI Taxonomy" id="1469170"/>
    <lineage>
        <taxon>Bacteria</taxon>
        <taxon>Pseudomonadati</taxon>
        <taxon>Rhodothermota</taxon>
        <taxon>Rhodothermia</taxon>
        <taxon>Rhodothermales</taxon>
        <taxon>Salisaetaceae</taxon>
        <taxon>Longimonas</taxon>
    </lineage>
</organism>
<evidence type="ECO:0000256" key="2">
    <source>
        <dbReference type="ARBA" id="ARBA00022692"/>
    </source>
</evidence>
<keyword evidence="5" id="KW-0813">Transport</keyword>
<dbReference type="PRINTS" id="PR01434">
    <property type="entry name" value="NADHDHGNASE5"/>
</dbReference>
<feature type="transmembrane region" description="Helical" evidence="5">
    <location>
        <begin position="456"/>
        <end position="477"/>
    </location>
</feature>
<comment type="caution">
    <text evidence="8">The sequence shown here is derived from an EMBL/GenBank/DDBJ whole genome shotgun (WGS) entry which is preliminary data.</text>
</comment>
<comment type="similarity">
    <text evidence="5">Belongs to the complex I subunit 2 family.</text>
</comment>
<comment type="catalytic activity">
    <reaction evidence="5">
        <text>a quinone + NADH + 5 H(+)(in) = a quinol + NAD(+) + 4 H(+)(out)</text>
        <dbReference type="Rhea" id="RHEA:57888"/>
        <dbReference type="ChEBI" id="CHEBI:15378"/>
        <dbReference type="ChEBI" id="CHEBI:24646"/>
        <dbReference type="ChEBI" id="CHEBI:57540"/>
        <dbReference type="ChEBI" id="CHEBI:57945"/>
        <dbReference type="ChEBI" id="CHEBI:132124"/>
    </reaction>
</comment>
<dbReference type="PANTHER" id="PTHR22773">
    <property type="entry name" value="NADH DEHYDROGENASE"/>
    <property type="match status" value="1"/>
</dbReference>
<feature type="transmembrane region" description="Helical" evidence="5">
    <location>
        <begin position="80"/>
        <end position="97"/>
    </location>
</feature>
<dbReference type="HAMAP" id="MF_00445">
    <property type="entry name" value="NDH1_NuoN_1"/>
    <property type="match status" value="1"/>
</dbReference>
<keyword evidence="9" id="KW-1185">Reference proteome</keyword>
<gene>
    <name evidence="5" type="primary">nuoN</name>
    <name evidence="8" type="ORF">CRI93_12120</name>
</gene>
<feature type="transmembrane region" description="Helical" evidence="5">
    <location>
        <begin position="132"/>
        <end position="154"/>
    </location>
</feature>
<dbReference type="GO" id="GO:0005886">
    <property type="term" value="C:plasma membrane"/>
    <property type="evidence" value="ECO:0007669"/>
    <property type="project" value="UniProtKB-SubCell"/>
</dbReference>
<feature type="transmembrane region" description="Helical" evidence="5">
    <location>
        <begin position="272"/>
        <end position="292"/>
    </location>
</feature>
<dbReference type="InterPro" id="IPR010096">
    <property type="entry name" value="NADH-Q_OxRdtase_suN/2"/>
</dbReference>
<feature type="domain" description="NADH:quinone oxidoreductase/Mrp antiporter transmembrane" evidence="7">
    <location>
        <begin position="129"/>
        <end position="421"/>
    </location>
</feature>
<keyword evidence="3 5" id="KW-1133">Transmembrane helix</keyword>
<feature type="transmembrane region" description="Helical" evidence="5">
    <location>
        <begin position="243"/>
        <end position="266"/>
    </location>
</feature>